<feature type="transmembrane region" description="Helical" evidence="9">
    <location>
        <begin position="853"/>
        <end position="875"/>
    </location>
</feature>
<evidence type="ECO:0000256" key="7">
    <source>
        <dbReference type="SAM" id="Coils"/>
    </source>
</evidence>
<feature type="transmembrane region" description="Helical" evidence="9">
    <location>
        <begin position="580"/>
        <end position="599"/>
    </location>
</feature>
<dbReference type="InterPro" id="IPR011066">
    <property type="entry name" value="MscS_channel_C_sf"/>
</dbReference>
<evidence type="ECO:0000256" key="1">
    <source>
        <dbReference type="ARBA" id="ARBA00004651"/>
    </source>
</evidence>
<feature type="transmembrane region" description="Helical" evidence="9">
    <location>
        <begin position="907"/>
        <end position="925"/>
    </location>
</feature>
<keyword evidence="7" id="KW-0175">Coiled coil</keyword>
<dbReference type="Pfam" id="PF21082">
    <property type="entry name" value="MS_channel_3rd"/>
    <property type="match status" value="1"/>
</dbReference>
<dbReference type="InterPro" id="IPR049278">
    <property type="entry name" value="MS_channel_C"/>
</dbReference>
<feature type="domain" description="Mechanosensitive ion channel transmembrane helices 2/3" evidence="14">
    <location>
        <begin position="904"/>
        <end position="944"/>
    </location>
</feature>
<dbReference type="PANTHER" id="PTHR30347">
    <property type="entry name" value="POTASSIUM CHANNEL RELATED"/>
    <property type="match status" value="1"/>
</dbReference>
<dbReference type="GO" id="GO:0005886">
    <property type="term" value="C:plasma membrane"/>
    <property type="evidence" value="ECO:0007669"/>
    <property type="project" value="UniProtKB-SubCell"/>
</dbReference>
<evidence type="ECO:0000256" key="9">
    <source>
        <dbReference type="SAM" id="Phobius"/>
    </source>
</evidence>
<dbReference type="InterPro" id="IPR006685">
    <property type="entry name" value="MscS_channel_2nd"/>
</dbReference>
<evidence type="ECO:0000256" key="3">
    <source>
        <dbReference type="ARBA" id="ARBA00022475"/>
    </source>
</evidence>
<feature type="transmembrane region" description="Helical" evidence="9">
    <location>
        <begin position="659"/>
        <end position="680"/>
    </location>
</feature>
<dbReference type="SUPFAM" id="SSF82861">
    <property type="entry name" value="Mechanosensitive channel protein MscS (YggB), transmembrane region"/>
    <property type="match status" value="1"/>
</dbReference>
<evidence type="ECO:0000259" key="11">
    <source>
        <dbReference type="Pfam" id="PF00924"/>
    </source>
</evidence>
<dbReference type="InterPro" id="IPR025692">
    <property type="entry name" value="MscS_IM_dom1"/>
</dbReference>
<feature type="domain" description="Mechanosensitive ion channel MscS C-terminal" evidence="13">
    <location>
        <begin position="1020"/>
        <end position="1102"/>
    </location>
</feature>
<dbReference type="RefSeq" id="WP_228714733.1">
    <property type="nucleotide sequence ID" value="NZ_SIHJ01000004.1"/>
</dbReference>
<dbReference type="InterPro" id="IPR052702">
    <property type="entry name" value="MscS-like_channel"/>
</dbReference>
<feature type="signal peptide" evidence="10">
    <location>
        <begin position="1"/>
        <end position="28"/>
    </location>
</feature>
<evidence type="ECO:0000256" key="5">
    <source>
        <dbReference type="ARBA" id="ARBA00022989"/>
    </source>
</evidence>
<comment type="subcellular location">
    <subcellularLocation>
        <location evidence="1">Cell membrane</location>
        <topology evidence="1">Multi-pass membrane protein</topology>
    </subcellularLocation>
</comment>
<feature type="compositionally biased region" description="Basic and acidic residues" evidence="8">
    <location>
        <begin position="1128"/>
        <end position="1138"/>
    </location>
</feature>
<evidence type="ECO:0000256" key="6">
    <source>
        <dbReference type="ARBA" id="ARBA00023136"/>
    </source>
</evidence>
<evidence type="ECO:0000256" key="4">
    <source>
        <dbReference type="ARBA" id="ARBA00022692"/>
    </source>
</evidence>
<keyword evidence="16" id="KW-1185">Reference proteome</keyword>
<keyword evidence="3" id="KW-1003">Cell membrane</keyword>
<proteinExistence type="inferred from homology"/>
<keyword evidence="10" id="KW-0732">Signal</keyword>
<evidence type="ECO:0000259" key="13">
    <source>
        <dbReference type="Pfam" id="PF21082"/>
    </source>
</evidence>
<dbReference type="Pfam" id="PF00924">
    <property type="entry name" value="MS_channel_2nd"/>
    <property type="match status" value="1"/>
</dbReference>
<dbReference type="SUPFAM" id="SSF82689">
    <property type="entry name" value="Mechanosensitive channel protein MscS (YggB), C-terminal domain"/>
    <property type="match status" value="1"/>
</dbReference>
<keyword evidence="5 9" id="KW-1133">Transmembrane helix</keyword>
<dbReference type="Gene3D" id="3.30.70.100">
    <property type="match status" value="1"/>
</dbReference>
<dbReference type="InterPro" id="IPR049142">
    <property type="entry name" value="MS_channel_1st"/>
</dbReference>
<feature type="chain" id="PRO_5022686078" evidence="10">
    <location>
        <begin position="29"/>
        <end position="1149"/>
    </location>
</feature>
<dbReference type="InterPro" id="IPR010920">
    <property type="entry name" value="LSM_dom_sf"/>
</dbReference>
<reference evidence="15 16" key="1">
    <citation type="submission" date="2019-02" db="EMBL/GenBank/DDBJ databases">
        <title>Deep-cultivation of Planctomycetes and their phenomic and genomic characterization uncovers novel biology.</title>
        <authorList>
            <person name="Wiegand S."/>
            <person name="Jogler M."/>
            <person name="Boedeker C."/>
            <person name="Pinto D."/>
            <person name="Vollmers J."/>
            <person name="Rivas-Marin E."/>
            <person name="Kohn T."/>
            <person name="Peeters S.H."/>
            <person name="Heuer A."/>
            <person name="Rast P."/>
            <person name="Oberbeckmann S."/>
            <person name="Bunk B."/>
            <person name="Jeske O."/>
            <person name="Meyerdierks A."/>
            <person name="Storesund J.E."/>
            <person name="Kallscheuer N."/>
            <person name="Luecker S."/>
            <person name="Lage O.M."/>
            <person name="Pohl T."/>
            <person name="Merkel B.J."/>
            <person name="Hornburger P."/>
            <person name="Mueller R.-W."/>
            <person name="Bruemmer F."/>
            <person name="Labrenz M."/>
            <person name="Spormann A.M."/>
            <person name="Op Den Camp H."/>
            <person name="Overmann J."/>
            <person name="Amann R."/>
            <person name="Jetten M.S.M."/>
            <person name="Mascher T."/>
            <person name="Medema M.H."/>
            <person name="Devos D.P."/>
            <person name="Kaster A.-K."/>
            <person name="Ovreas L."/>
            <person name="Rohde M."/>
            <person name="Galperin M.Y."/>
            <person name="Jogler C."/>
        </authorList>
    </citation>
    <scope>NUCLEOTIDE SEQUENCE [LARGE SCALE GENOMIC DNA]</scope>
    <source>
        <strain evidence="15 16">KOR34</strain>
    </source>
</reference>
<dbReference type="GO" id="GO:0008381">
    <property type="term" value="F:mechanosensitive monoatomic ion channel activity"/>
    <property type="evidence" value="ECO:0007669"/>
    <property type="project" value="UniProtKB-ARBA"/>
</dbReference>
<evidence type="ECO:0000256" key="2">
    <source>
        <dbReference type="ARBA" id="ARBA00008017"/>
    </source>
</evidence>
<feature type="domain" description="Mechanosensitive ion channel MscS" evidence="11">
    <location>
        <begin position="946"/>
        <end position="1011"/>
    </location>
</feature>
<feature type="region of interest" description="Disordered" evidence="8">
    <location>
        <begin position="1123"/>
        <end position="1149"/>
    </location>
</feature>
<organism evidence="15 16">
    <name type="scientific">Posidoniimonas corsicana</name>
    <dbReference type="NCBI Taxonomy" id="1938618"/>
    <lineage>
        <taxon>Bacteria</taxon>
        <taxon>Pseudomonadati</taxon>
        <taxon>Planctomycetota</taxon>
        <taxon>Planctomycetia</taxon>
        <taxon>Pirellulales</taxon>
        <taxon>Lacipirellulaceae</taxon>
        <taxon>Posidoniimonas</taxon>
    </lineage>
</organism>
<name>A0A5C5UZ91_9BACT</name>
<accession>A0A5C5UZ91</accession>
<evidence type="ECO:0000259" key="12">
    <source>
        <dbReference type="Pfam" id="PF12794"/>
    </source>
</evidence>
<feature type="transmembrane region" description="Helical" evidence="9">
    <location>
        <begin position="505"/>
        <end position="523"/>
    </location>
</feature>
<dbReference type="Proteomes" id="UP000316714">
    <property type="component" value="Unassembled WGS sequence"/>
</dbReference>
<dbReference type="Gene3D" id="1.10.287.1260">
    <property type="match status" value="1"/>
</dbReference>
<feature type="transmembrane region" description="Helical" evidence="9">
    <location>
        <begin position="807"/>
        <end position="825"/>
    </location>
</feature>
<protein>
    <submittedName>
        <fullName evidence="15">Mechanosensitive channel MscK</fullName>
    </submittedName>
</protein>
<dbReference type="Pfam" id="PF21088">
    <property type="entry name" value="MS_channel_1st"/>
    <property type="match status" value="1"/>
</dbReference>
<dbReference type="Pfam" id="PF12794">
    <property type="entry name" value="MscS_TM"/>
    <property type="match status" value="1"/>
</dbReference>
<dbReference type="Gene3D" id="2.30.30.60">
    <property type="match status" value="1"/>
</dbReference>
<dbReference type="InterPro" id="IPR011014">
    <property type="entry name" value="MscS_channel_TM-2"/>
</dbReference>
<evidence type="ECO:0000259" key="14">
    <source>
        <dbReference type="Pfam" id="PF21088"/>
    </source>
</evidence>
<dbReference type="InterPro" id="IPR023408">
    <property type="entry name" value="MscS_beta-dom_sf"/>
</dbReference>
<evidence type="ECO:0000313" key="16">
    <source>
        <dbReference type="Proteomes" id="UP000316714"/>
    </source>
</evidence>
<feature type="transmembrane region" description="Helical" evidence="9">
    <location>
        <begin position="629"/>
        <end position="647"/>
    </location>
</feature>
<feature type="coiled-coil region" evidence="7">
    <location>
        <begin position="193"/>
        <end position="249"/>
    </location>
</feature>
<dbReference type="PANTHER" id="PTHR30347:SF1">
    <property type="entry name" value="MECHANOSENSITIVE CHANNEL MSCK"/>
    <property type="match status" value="1"/>
</dbReference>
<keyword evidence="4 9" id="KW-0812">Transmembrane</keyword>
<feature type="region of interest" description="Disordered" evidence="8">
    <location>
        <begin position="92"/>
        <end position="117"/>
    </location>
</feature>
<feature type="transmembrane region" description="Helical" evidence="9">
    <location>
        <begin position="550"/>
        <end position="574"/>
    </location>
</feature>
<evidence type="ECO:0000256" key="10">
    <source>
        <dbReference type="SAM" id="SignalP"/>
    </source>
</evidence>
<gene>
    <name evidence="15" type="primary">mscK</name>
    <name evidence="15" type="ORF">KOR34_43560</name>
</gene>
<comment type="similarity">
    <text evidence="2">Belongs to the MscS (TC 1.A.23) family.</text>
</comment>
<evidence type="ECO:0000256" key="8">
    <source>
        <dbReference type="SAM" id="MobiDB-lite"/>
    </source>
</evidence>
<feature type="transmembrane region" description="Helical" evidence="9">
    <location>
        <begin position="735"/>
        <end position="757"/>
    </location>
</feature>
<feature type="domain" description="Mechanosensitive ion channel inner membrane" evidence="12">
    <location>
        <begin position="509"/>
        <end position="836"/>
    </location>
</feature>
<feature type="coiled-coil region" evidence="7">
    <location>
        <begin position="287"/>
        <end position="332"/>
    </location>
</feature>
<sequence precursor="true">MDRTLIRHLRQLLLLLLVGLAVPAGVHAQEPVADPAQLTPAALTQQINDLRKLATDAAADQLDEQTRKQVLEVCDKAASQLAKAKEANEEMARLKAEVEGASAPPTNQPQAGQPAPQRKRLEGLDLAELQVEQSNAAQAVTSAKEKLDLAAAEIKQSAARRLELPDAMVQARQKITKAEEALQGDYSADHPLLAQAKRLNQQAAILLARAEIQLMELKGNTFEIISRSRNARQERLAKELKAAEEWEAEVAARLARQQQIDADKKASEAKRAVVFAHPAVKAEAQRNVELAEQYSELVQKKSRLEEQVKRTANEADEAKDKLENAISLDEQLRGSPTIGTILRGAQDQLPNLTQIRERQRKRAARVTDLRMQVYDWKAELAKTTDKKLSEAVATYEADTEEQVSPEIEDELREVIEDRDETLKELVAHTNSYLTELGKLNTSEAIIVDQTQALSDFLTERVFWVPSAPRLSARDLAFTRDFWTNYDARLADLRLLGEYVLEDAKLHVELWLLPVMVTLLLLLWRRRAKKIMYDAGEQASKPAATSFRPTVMALLATIVLASPTPLLIGFLGWRLGVSTNVLPYATGVALSLFARQYLILNLLRHSCRSGGLGPDHFGWERKGLVSLRRAARVMQVVALPLMAIAVGVEVTRDGAAINSIGRLSLILALLVMGGIGFLFFRPHGPLINSLAARGDKPWVTRLVRLLGPLSVASALGLAVASGLGMHFTAIQLTRRILFSAGVVFICLAVRAFLMRWLLVAYRRVAMQRAREKRKAMLEAQENAPTEAAAIEVEPEISLSDINQQARSLVGVGVTACIIGAMVLAWGDVLPALNALNDPDTFGLWQSGVPNEEGVYPKVTVAGLLLSLGVFTLTWFAGRNVPGLLEIALFQKLPLDAGARYAATSVSRYLIVVVGGVIGVGMLGISWSSVQWLVAAMTVGLGFGLQEIFANFVSGIILLFERPVRPGDVVTIGNVSGVVTRIRIRATTVQDWDNKELIVPNRDFITGNLINWTLSSRVLRHVLKVGVAYGSDTRLATELLYKVARENEHVADTPEPFVLFDTFGDSSLNFELRVFTQDLSHMMPMRHSLMLAVDDEFRKHGIEIAFPQRDLHIRSMPEALEKLTAPGDDSAEHRVLEEAGSKPGFGFSRDN</sequence>
<keyword evidence="6 9" id="KW-0472">Membrane</keyword>
<comment type="caution">
    <text evidence="15">The sequence shown here is derived from an EMBL/GenBank/DDBJ whole genome shotgun (WGS) entry which is preliminary data.</text>
</comment>
<evidence type="ECO:0000313" key="15">
    <source>
        <dbReference type="EMBL" id="TWT30983.1"/>
    </source>
</evidence>
<feature type="transmembrane region" description="Helical" evidence="9">
    <location>
        <begin position="931"/>
        <end position="958"/>
    </location>
</feature>
<dbReference type="SUPFAM" id="SSF50182">
    <property type="entry name" value="Sm-like ribonucleoproteins"/>
    <property type="match status" value="1"/>
</dbReference>
<dbReference type="AlphaFoldDB" id="A0A5C5UZ91"/>
<feature type="transmembrane region" description="Helical" evidence="9">
    <location>
        <begin position="701"/>
        <end position="723"/>
    </location>
</feature>
<dbReference type="EMBL" id="SIHJ01000004">
    <property type="protein sequence ID" value="TWT30983.1"/>
    <property type="molecule type" value="Genomic_DNA"/>
</dbReference>